<dbReference type="Proteomes" id="UP000045782">
    <property type="component" value="Unassembled WGS sequence"/>
</dbReference>
<organism evidence="2 3">
    <name type="scientific">Mycobacteroides abscessus</name>
    <dbReference type="NCBI Taxonomy" id="36809"/>
    <lineage>
        <taxon>Bacteria</taxon>
        <taxon>Bacillati</taxon>
        <taxon>Actinomycetota</taxon>
        <taxon>Actinomycetes</taxon>
        <taxon>Mycobacteriales</taxon>
        <taxon>Mycobacteriaceae</taxon>
        <taxon>Mycobacteroides</taxon>
    </lineage>
</organism>
<gene>
    <name evidence="2" type="ORF">ERS075579_04005</name>
</gene>
<evidence type="ECO:0000256" key="1">
    <source>
        <dbReference type="SAM" id="MobiDB-lite"/>
    </source>
</evidence>
<dbReference type="RefSeq" id="WP_052619042.1">
    <property type="nucleotide sequence ID" value="NZ_CSWP01000009.1"/>
</dbReference>
<sequence>MTIPIQPGDIVQITNERPGLVGAFLLVEDVRPWGVLGFVHHPGDFTKAQQIPLRLTNGNFELVGRAAVLPDDFGAPASGDGEGGSVEPDPVQPARRHLHAVRPIESTDSADSVWSRDALAPVIASACELFLEFNPDAGLLPRVQGPLVELLLVALRPALPPLDSYPAQLREFVAAHRSKLAVIFDSYRDSRVGSEYLFFPGVMVVFERLQNLPFRTEDVVRATEAIPASDFDFLCRMWSAT</sequence>
<evidence type="ECO:0000313" key="2">
    <source>
        <dbReference type="EMBL" id="CPV66453.1"/>
    </source>
</evidence>
<reference evidence="2 3" key="1">
    <citation type="submission" date="2015-03" db="EMBL/GenBank/DDBJ databases">
        <authorList>
            <person name="Murphy D."/>
        </authorList>
    </citation>
    <scope>NUCLEOTIDE SEQUENCE [LARGE SCALE GENOMIC DNA]</scope>
    <source>
        <strain evidence="2 3">PAP088</strain>
    </source>
</reference>
<dbReference type="AlphaFoldDB" id="A0A0U0ZSV8"/>
<dbReference type="EMBL" id="CSWP01000009">
    <property type="protein sequence ID" value="CPV66453.1"/>
    <property type="molecule type" value="Genomic_DNA"/>
</dbReference>
<evidence type="ECO:0000313" key="3">
    <source>
        <dbReference type="Proteomes" id="UP000045782"/>
    </source>
</evidence>
<proteinExistence type="predicted"/>
<accession>A0A0U0ZSV8</accession>
<protein>
    <submittedName>
        <fullName evidence="2">Uncharacterized protein</fullName>
    </submittedName>
</protein>
<feature type="region of interest" description="Disordered" evidence="1">
    <location>
        <begin position="73"/>
        <end position="92"/>
    </location>
</feature>
<name>A0A0U0ZSV8_9MYCO</name>